<keyword evidence="3" id="KW-1185">Reference proteome</keyword>
<feature type="compositionally biased region" description="Basic and acidic residues" evidence="1">
    <location>
        <begin position="1"/>
        <end position="10"/>
    </location>
</feature>
<feature type="region of interest" description="Disordered" evidence="1">
    <location>
        <begin position="1"/>
        <end position="34"/>
    </location>
</feature>
<reference evidence="3" key="1">
    <citation type="submission" date="2015-09" db="EMBL/GenBank/DDBJ databases">
        <authorList>
            <person name="Rodrigo-Torres Lidia"/>
            <person name="Arahal R.David."/>
        </authorList>
    </citation>
    <scope>NUCLEOTIDE SEQUENCE [LARGE SCALE GENOMIC DNA]</scope>
    <source>
        <strain evidence="3">CECT 7735</strain>
    </source>
</reference>
<organism evidence="2 3">
    <name type="scientific">Shimia thalassica</name>
    <dbReference type="NCBI Taxonomy" id="1715693"/>
    <lineage>
        <taxon>Bacteria</taxon>
        <taxon>Pseudomonadati</taxon>
        <taxon>Pseudomonadota</taxon>
        <taxon>Alphaproteobacteria</taxon>
        <taxon>Rhodobacterales</taxon>
        <taxon>Roseobacteraceae</taxon>
    </lineage>
</organism>
<dbReference type="AlphaFoldDB" id="A0A0P1IUM1"/>
<accession>A0A0P1IUM1</accession>
<evidence type="ECO:0000313" key="2">
    <source>
        <dbReference type="EMBL" id="CUK08416.1"/>
    </source>
</evidence>
<dbReference type="Proteomes" id="UP000051870">
    <property type="component" value="Unassembled WGS sequence"/>
</dbReference>
<evidence type="ECO:0000256" key="1">
    <source>
        <dbReference type="SAM" id="MobiDB-lite"/>
    </source>
</evidence>
<gene>
    <name evidence="2" type="ORF">PH7735_03243</name>
</gene>
<proteinExistence type="predicted"/>
<protein>
    <submittedName>
        <fullName evidence="2">Uncharacterized protein</fullName>
    </submittedName>
</protein>
<evidence type="ECO:0000313" key="3">
    <source>
        <dbReference type="Proteomes" id="UP000051870"/>
    </source>
</evidence>
<name>A0A0P1IUM1_9RHOB</name>
<dbReference type="EMBL" id="CYTW01000004">
    <property type="protein sequence ID" value="CUK08416.1"/>
    <property type="molecule type" value="Genomic_DNA"/>
</dbReference>
<sequence>MADTNHDAKNHLNAAPRAKRAKRNPMPAHPGERCGVIARTEGLAA</sequence>